<dbReference type="InterPro" id="IPR001845">
    <property type="entry name" value="HTH_ArsR_DNA-bd_dom"/>
</dbReference>
<evidence type="ECO:0000313" key="2">
    <source>
        <dbReference type="EMBL" id="CAB3705496.1"/>
    </source>
</evidence>
<dbReference type="SMART" id="SM00418">
    <property type="entry name" value="HTH_ARSR"/>
    <property type="match status" value="1"/>
</dbReference>
<gene>
    <name evidence="2" type="ORF">LMG1873_02913</name>
</gene>
<dbReference type="PANTHER" id="PTHR39168:SF1">
    <property type="entry name" value="TRANSCRIPTIONAL REGULATORY PROTEIN"/>
    <property type="match status" value="1"/>
</dbReference>
<dbReference type="InterPro" id="IPR036388">
    <property type="entry name" value="WH-like_DNA-bd_sf"/>
</dbReference>
<dbReference type="PANTHER" id="PTHR39168">
    <property type="entry name" value="TRANSCRIPTIONAL REGULATOR-RELATED"/>
    <property type="match status" value="1"/>
</dbReference>
<sequence length="245" mass="26325">MESKFADINLSSVAAAIADPARARMLCLLLDGRARTATELAAAADIGASTASSHFQRLREQGLVDMAVQGKHRYYRLANGEVGHALEALLVVAGTERAPFKPSTPSALREARTCYDHMAGTLAVRIHDAMVARRWLAEDGRDYVLTSLGEASLAQLGVDAAAARQRRRRFACACLDWSERRSHLGGALGAALLDALMQRGWITKDLDSRALCVTRKGARQFPAFFGMPDAQAAGGALHEDTHVAA</sequence>
<reference evidence="2 3" key="1">
    <citation type="submission" date="2020-04" db="EMBL/GenBank/DDBJ databases">
        <authorList>
            <person name="De Canck E."/>
        </authorList>
    </citation>
    <scope>NUCLEOTIDE SEQUENCE [LARGE SCALE GENOMIC DNA]</scope>
    <source>
        <strain evidence="2 3">LMG 1873</strain>
    </source>
</reference>
<organism evidence="2 3">
    <name type="scientific">Achromobacter piechaudii</name>
    <dbReference type="NCBI Taxonomy" id="72556"/>
    <lineage>
        <taxon>Bacteria</taxon>
        <taxon>Pseudomonadati</taxon>
        <taxon>Pseudomonadota</taxon>
        <taxon>Betaproteobacteria</taxon>
        <taxon>Burkholderiales</taxon>
        <taxon>Alcaligenaceae</taxon>
        <taxon>Achromobacter</taxon>
    </lineage>
</organism>
<dbReference type="EMBL" id="CADIJS010000002">
    <property type="protein sequence ID" value="CAB3705496.1"/>
    <property type="molecule type" value="Genomic_DNA"/>
</dbReference>
<dbReference type="InterPro" id="IPR052543">
    <property type="entry name" value="HTH_Metal-responsive_Reg"/>
</dbReference>
<dbReference type="PROSITE" id="PS50987">
    <property type="entry name" value="HTH_ARSR_2"/>
    <property type="match status" value="1"/>
</dbReference>
<keyword evidence="3" id="KW-1185">Reference proteome</keyword>
<dbReference type="Gene3D" id="1.10.10.10">
    <property type="entry name" value="Winged helix-like DNA-binding domain superfamily/Winged helix DNA-binding domain"/>
    <property type="match status" value="1"/>
</dbReference>
<protein>
    <recommendedName>
        <fullName evidence="1">HTH arsR-type domain-containing protein</fullName>
    </recommendedName>
</protein>
<dbReference type="InterPro" id="IPR011991">
    <property type="entry name" value="ArsR-like_HTH"/>
</dbReference>
<dbReference type="InterPro" id="IPR036390">
    <property type="entry name" value="WH_DNA-bd_sf"/>
</dbReference>
<dbReference type="PRINTS" id="PR00778">
    <property type="entry name" value="HTHARSR"/>
</dbReference>
<proteinExistence type="predicted"/>
<evidence type="ECO:0000259" key="1">
    <source>
        <dbReference type="PROSITE" id="PS50987"/>
    </source>
</evidence>
<dbReference type="Proteomes" id="UP000494116">
    <property type="component" value="Unassembled WGS sequence"/>
</dbReference>
<comment type="caution">
    <text evidence="2">The sequence shown here is derived from an EMBL/GenBank/DDBJ whole genome shotgun (WGS) entry which is preliminary data.</text>
</comment>
<feature type="domain" description="HTH arsR-type" evidence="1">
    <location>
        <begin position="2"/>
        <end position="97"/>
    </location>
</feature>
<dbReference type="RefSeq" id="WP_050729814.1">
    <property type="nucleotide sequence ID" value="NZ_CADIJS010000002.1"/>
</dbReference>
<name>A0ABN7F047_9BURK</name>
<dbReference type="NCBIfam" id="NF033788">
    <property type="entry name" value="HTH_metalloreg"/>
    <property type="match status" value="1"/>
</dbReference>
<accession>A0ABN7F047</accession>
<dbReference type="Pfam" id="PF01022">
    <property type="entry name" value="HTH_5"/>
    <property type="match status" value="1"/>
</dbReference>
<dbReference type="SUPFAM" id="SSF46785">
    <property type="entry name" value="Winged helix' DNA-binding domain"/>
    <property type="match status" value="1"/>
</dbReference>
<dbReference type="CDD" id="cd00090">
    <property type="entry name" value="HTH_ARSR"/>
    <property type="match status" value="1"/>
</dbReference>
<evidence type="ECO:0000313" key="3">
    <source>
        <dbReference type="Proteomes" id="UP000494116"/>
    </source>
</evidence>